<dbReference type="AlphaFoldDB" id="A0A9D5BYX5"/>
<reference evidence="1" key="1">
    <citation type="submission" date="2021-03" db="EMBL/GenBank/DDBJ databases">
        <authorList>
            <person name="Li Z."/>
            <person name="Yang C."/>
        </authorList>
    </citation>
    <scope>NUCLEOTIDE SEQUENCE</scope>
    <source>
        <strain evidence="1">Dzin_1.0</strain>
        <tissue evidence="1">Leaf</tissue>
    </source>
</reference>
<accession>A0A9D5BYX5</accession>
<gene>
    <name evidence="1" type="ORF">J5N97_028412</name>
</gene>
<dbReference type="OrthoDB" id="10051290at2759"/>
<evidence type="ECO:0000313" key="2">
    <source>
        <dbReference type="Proteomes" id="UP001085076"/>
    </source>
</evidence>
<keyword evidence="2" id="KW-1185">Reference proteome</keyword>
<dbReference type="Proteomes" id="UP001085076">
    <property type="component" value="Miscellaneous, Linkage group lg09"/>
</dbReference>
<name>A0A9D5BYX5_9LILI</name>
<protein>
    <submittedName>
        <fullName evidence="1">Uncharacterized protein</fullName>
    </submittedName>
</protein>
<reference evidence="1" key="2">
    <citation type="journal article" date="2022" name="Hortic Res">
        <title>The genome of Dioscorea zingiberensis sheds light on the biosynthesis, origin and evolution of the medicinally important diosgenin saponins.</title>
        <authorList>
            <person name="Li Y."/>
            <person name="Tan C."/>
            <person name="Li Z."/>
            <person name="Guo J."/>
            <person name="Li S."/>
            <person name="Chen X."/>
            <person name="Wang C."/>
            <person name="Dai X."/>
            <person name="Yang H."/>
            <person name="Song W."/>
            <person name="Hou L."/>
            <person name="Xu J."/>
            <person name="Tong Z."/>
            <person name="Xu A."/>
            <person name="Yuan X."/>
            <person name="Wang W."/>
            <person name="Yang Q."/>
            <person name="Chen L."/>
            <person name="Sun Z."/>
            <person name="Wang K."/>
            <person name="Pan B."/>
            <person name="Chen J."/>
            <person name="Bao Y."/>
            <person name="Liu F."/>
            <person name="Qi X."/>
            <person name="Gang D.R."/>
            <person name="Wen J."/>
            <person name="Li J."/>
        </authorList>
    </citation>
    <scope>NUCLEOTIDE SEQUENCE</scope>
    <source>
        <strain evidence="1">Dzin_1.0</strain>
    </source>
</reference>
<proteinExistence type="predicted"/>
<comment type="caution">
    <text evidence="1">The sequence shown here is derived from an EMBL/GenBank/DDBJ whole genome shotgun (WGS) entry which is preliminary data.</text>
</comment>
<evidence type="ECO:0000313" key="1">
    <source>
        <dbReference type="EMBL" id="KAJ0963290.1"/>
    </source>
</evidence>
<organism evidence="1 2">
    <name type="scientific">Dioscorea zingiberensis</name>
    <dbReference type="NCBI Taxonomy" id="325984"/>
    <lineage>
        <taxon>Eukaryota</taxon>
        <taxon>Viridiplantae</taxon>
        <taxon>Streptophyta</taxon>
        <taxon>Embryophyta</taxon>
        <taxon>Tracheophyta</taxon>
        <taxon>Spermatophyta</taxon>
        <taxon>Magnoliopsida</taxon>
        <taxon>Liliopsida</taxon>
        <taxon>Dioscoreales</taxon>
        <taxon>Dioscoreaceae</taxon>
        <taxon>Dioscorea</taxon>
    </lineage>
</organism>
<dbReference type="EMBL" id="JAGGNH010000009">
    <property type="protein sequence ID" value="KAJ0963290.1"/>
    <property type="molecule type" value="Genomic_DNA"/>
</dbReference>
<sequence>MVESPQSAKLFEEILIADPLSFKALFENVVIMDRCGEGEAMIEWLEAALDLVRSGQKEKAARNVRPHKSIKMMLDAWLLVRVCIAKYYEFSRVTWRDGSLVGAHEGLERARVTNGFFELRTK</sequence>